<dbReference type="InterPro" id="IPR007157">
    <property type="entry name" value="PspA_VIPP1"/>
</dbReference>
<comment type="caution">
    <text evidence="3">The sequence shown here is derived from an EMBL/GenBank/DDBJ whole genome shotgun (WGS) entry which is preliminary data.</text>
</comment>
<accession>A0A2A5JMB9</accession>
<dbReference type="PANTHER" id="PTHR31088:SF6">
    <property type="entry name" value="PHAGE SHOCK PROTEIN A"/>
    <property type="match status" value="1"/>
</dbReference>
<feature type="coiled-coil region" evidence="2">
    <location>
        <begin position="84"/>
        <end position="188"/>
    </location>
</feature>
<dbReference type="Proteomes" id="UP000228621">
    <property type="component" value="Unassembled WGS sequence"/>
</dbReference>
<proteinExistence type="inferred from homology"/>
<organism evidence="3 4">
    <name type="scientific">Pseudoalteromonas piscicida</name>
    <dbReference type="NCBI Taxonomy" id="43662"/>
    <lineage>
        <taxon>Bacteria</taxon>
        <taxon>Pseudomonadati</taxon>
        <taxon>Pseudomonadota</taxon>
        <taxon>Gammaproteobacteria</taxon>
        <taxon>Alteromonadales</taxon>
        <taxon>Pseudoalteromonadaceae</taxon>
        <taxon>Pseudoalteromonas</taxon>
    </lineage>
</organism>
<gene>
    <name evidence="3" type="ORF">CEX98_16515</name>
</gene>
<evidence type="ECO:0000313" key="3">
    <source>
        <dbReference type="EMBL" id="PCK30578.1"/>
    </source>
</evidence>
<comment type="similarity">
    <text evidence="1">Belongs to the PspA/Vipp/IM30 family.</text>
</comment>
<dbReference type="RefSeq" id="WP_099643135.1">
    <property type="nucleotide sequence ID" value="NZ_NKHF01000077.1"/>
</dbReference>
<dbReference type="GO" id="GO:0005829">
    <property type="term" value="C:cytosol"/>
    <property type="evidence" value="ECO:0007669"/>
    <property type="project" value="TreeGrafter"/>
</dbReference>
<keyword evidence="2" id="KW-0175">Coiled coil</keyword>
<name>A0A2A5JMB9_PSEO7</name>
<evidence type="ECO:0000256" key="2">
    <source>
        <dbReference type="SAM" id="Coils"/>
    </source>
</evidence>
<protein>
    <submittedName>
        <fullName evidence="3">Phage shock protein A</fullName>
    </submittedName>
</protein>
<dbReference type="AlphaFoldDB" id="A0A2A5JMB9"/>
<dbReference type="PANTHER" id="PTHR31088">
    <property type="entry name" value="MEMBRANE-ASSOCIATED PROTEIN VIPP1, CHLOROPLASTIC"/>
    <property type="match status" value="1"/>
</dbReference>
<dbReference type="EMBL" id="NKHF01000077">
    <property type="protein sequence ID" value="PCK30578.1"/>
    <property type="molecule type" value="Genomic_DNA"/>
</dbReference>
<keyword evidence="4" id="KW-1185">Reference proteome</keyword>
<reference evidence="4" key="1">
    <citation type="journal article" date="2019" name="Genome Announc.">
        <title>Draft Genome Sequence of Pseudoalteromonas piscicida Strain 36Y ROTHPW, an Hypersaline Seawater Isolate from the South Coast of Sonora, Mexico.</title>
        <authorList>
            <person name="Sanchez-Diaz R."/>
            <person name="Molina-Garza Z.J."/>
            <person name="Cruz-Suarez L.E."/>
            <person name="Selvin J."/>
            <person name="Kiran G.S."/>
            <person name="Ibarra-Gamez J.C."/>
            <person name="Gomez-Gil B."/>
            <person name="Galaviz-Silva L."/>
        </authorList>
    </citation>
    <scope>NUCLEOTIDE SEQUENCE [LARGE SCALE GENOMIC DNA]</scope>
    <source>
        <strain evidence="4">36Y_RITHPW</strain>
    </source>
</reference>
<dbReference type="Pfam" id="PF04012">
    <property type="entry name" value="PspA_IM30"/>
    <property type="match status" value="1"/>
</dbReference>
<dbReference type="OrthoDB" id="9779630at2"/>
<evidence type="ECO:0000256" key="1">
    <source>
        <dbReference type="ARBA" id="ARBA00043985"/>
    </source>
</evidence>
<sequence length="218" mass="24800">MTIINRIEDLIKAELNALLDKAEDPQKMATQLVRDLEEALSDCRATAAEFICQQKVAQRQVDQANKSAASWQSKAEHALEKGREDLARSALEQKQREIEKAQAAQQKVDDVAPALEKLSADADKLQSKIQQLKAKEKAMLRRLEAGNARLHIKQTLSSDEMQSATRKFDELERKVSRLEAEVESYDLGQPDVWQRFDDEQKQQQIDDELAQLKQKMAS</sequence>
<evidence type="ECO:0000313" key="4">
    <source>
        <dbReference type="Proteomes" id="UP000228621"/>
    </source>
</evidence>
<dbReference type="GO" id="GO:0009271">
    <property type="term" value="P:phage shock"/>
    <property type="evidence" value="ECO:0007669"/>
    <property type="project" value="TreeGrafter"/>
</dbReference>